<evidence type="ECO:0000313" key="1">
    <source>
        <dbReference type="EMBL" id="ACF81919.1"/>
    </source>
</evidence>
<dbReference type="EMBL" id="BT036914">
    <property type="protein sequence ID" value="ACF81919.1"/>
    <property type="molecule type" value="mRNA"/>
</dbReference>
<organism evidence="1">
    <name type="scientific">Zea mays</name>
    <name type="common">Maize</name>
    <dbReference type="NCBI Taxonomy" id="4577"/>
    <lineage>
        <taxon>Eukaryota</taxon>
        <taxon>Viridiplantae</taxon>
        <taxon>Streptophyta</taxon>
        <taxon>Embryophyta</taxon>
        <taxon>Tracheophyta</taxon>
        <taxon>Spermatophyta</taxon>
        <taxon>Magnoliopsida</taxon>
        <taxon>Liliopsida</taxon>
        <taxon>Poales</taxon>
        <taxon>Poaceae</taxon>
        <taxon>PACMAD clade</taxon>
        <taxon>Panicoideae</taxon>
        <taxon>Andropogonodae</taxon>
        <taxon>Andropogoneae</taxon>
        <taxon>Tripsacinae</taxon>
        <taxon>Zea</taxon>
    </lineage>
</organism>
<reference evidence="1" key="1">
    <citation type="journal article" date="2009" name="PLoS Genet.">
        <title>Sequencing, mapping, and analysis of 27,455 maize full-length cDNAs.</title>
        <authorList>
            <person name="Soderlund C."/>
            <person name="Descour A."/>
            <person name="Kudrna D."/>
            <person name="Bomhoff M."/>
            <person name="Boyd L."/>
            <person name="Currie J."/>
            <person name="Angelova A."/>
            <person name="Collura K."/>
            <person name="Wissotski M."/>
            <person name="Ashley E."/>
            <person name="Morrow D."/>
            <person name="Fernandes J."/>
            <person name="Walbot V."/>
            <person name="Yu Y."/>
        </authorList>
    </citation>
    <scope>NUCLEOTIDE SEQUENCE</scope>
    <source>
        <strain evidence="1">B73</strain>
    </source>
</reference>
<dbReference type="AlphaFoldDB" id="B4FIH6"/>
<accession>B4FIH6</accession>
<name>B4FIH6_MAIZE</name>
<sequence length="29" mass="3485">MIPWQHLFGARVAENVGYKHWIQDESWVS</sequence>
<protein>
    <submittedName>
        <fullName evidence="1">Uncharacterized protein</fullName>
    </submittedName>
</protein>
<proteinExistence type="evidence at transcript level"/>